<evidence type="ECO:0000313" key="3">
    <source>
        <dbReference type="Proteomes" id="UP000464214"/>
    </source>
</evidence>
<organism evidence="2 3">
    <name type="scientific">Nibribacter ruber</name>
    <dbReference type="NCBI Taxonomy" id="2698458"/>
    <lineage>
        <taxon>Bacteria</taxon>
        <taxon>Pseudomonadati</taxon>
        <taxon>Bacteroidota</taxon>
        <taxon>Cytophagia</taxon>
        <taxon>Cytophagales</taxon>
        <taxon>Hymenobacteraceae</taxon>
        <taxon>Nibribacter</taxon>
    </lineage>
</organism>
<dbReference type="SUPFAM" id="SSF51182">
    <property type="entry name" value="RmlC-like cupins"/>
    <property type="match status" value="1"/>
</dbReference>
<gene>
    <name evidence="2" type="ORF">GU926_07595</name>
</gene>
<name>A0A6P1P1I6_9BACT</name>
<dbReference type="AlphaFoldDB" id="A0A6P1P1I6"/>
<dbReference type="InterPro" id="IPR008894">
    <property type="entry name" value="QdtA_cupin_dom"/>
</dbReference>
<reference evidence="2 3" key="1">
    <citation type="submission" date="2020-01" db="EMBL/GenBank/DDBJ databases">
        <authorList>
            <person name="Kim M."/>
        </authorList>
    </citation>
    <scope>NUCLEOTIDE SEQUENCE [LARGE SCALE GENOMIC DNA]</scope>
    <source>
        <strain evidence="2 3">BT10</strain>
    </source>
</reference>
<dbReference type="KEGG" id="nib:GU926_07595"/>
<evidence type="ECO:0000259" key="1">
    <source>
        <dbReference type="Pfam" id="PF05523"/>
    </source>
</evidence>
<protein>
    <submittedName>
        <fullName evidence="2">WxcM-like domain-containing protein</fullName>
    </submittedName>
</protein>
<keyword evidence="3" id="KW-1185">Reference proteome</keyword>
<dbReference type="InterPro" id="IPR014710">
    <property type="entry name" value="RmlC-like_jellyroll"/>
</dbReference>
<feature type="domain" description="Sugar 3,4-ketoisomerase QdtA cupin" evidence="1">
    <location>
        <begin position="7"/>
        <end position="132"/>
    </location>
</feature>
<dbReference type="InterPro" id="IPR011051">
    <property type="entry name" value="RmlC_Cupin_sf"/>
</dbReference>
<dbReference type="CDD" id="cd20292">
    <property type="entry name" value="cupin_QdtA-like"/>
    <property type="match status" value="1"/>
</dbReference>
<accession>A0A6P1P1I6</accession>
<dbReference type="RefSeq" id="WP_160690587.1">
    <property type="nucleotide sequence ID" value="NZ_CP047897.1"/>
</dbReference>
<evidence type="ECO:0000313" key="2">
    <source>
        <dbReference type="EMBL" id="QHL87302.1"/>
    </source>
</evidence>
<dbReference type="Proteomes" id="UP000464214">
    <property type="component" value="Chromosome"/>
</dbReference>
<dbReference type="EMBL" id="CP047897">
    <property type="protein sequence ID" value="QHL87302.1"/>
    <property type="molecule type" value="Genomic_DNA"/>
</dbReference>
<sequence length="138" mass="15472">MKYPAPHLLSFQQINDVEGILISTQNAEGLPFTAKRAFWVMHTTPDSERGGHAHHTTQELMAVLKGAVRIETETAQGKDSFLLDSPTVGLYIPPYCWIKVFPTPDAILCCLASTVYEEADYMREYAEFQKIIQAHSNA</sequence>
<dbReference type="Pfam" id="PF05523">
    <property type="entry name" value="FdtA"/>
    <property type="match status" value="1"/>
</dbReference>
<proteinExistence type="predicted"/>
<dbReference type="Gene3D" id="2.60.120.10">
    <property type="entry name" value="Jelly Rolls"/>
    <property type="match status" value="1"/>
</dbReference>